<keyword evidence="2" id="KW-1185">Reference proteome</keyword>
<reference evidence="1 2" key="1">
    <citation type="journal article" date="2021" name="Front. Genet.">
        <title>Chromosome-Level Genome Assembly Reveals Significant Gene Expansion in the Toll and IMD Signaling Pathways of Dendrolimus kikuchii.</title>
        <authorList>
            <person name="Zhou J."/>
            <person name="Wu P."/>
            <person name="Xiong Z."/>
            <person name="Liu N."/>
            <person name="Zhao N."/>
            <person name="Ji M."/>
            <person name="Qiu Y."/>
            <person name="Yang B."/>
        </authorList>
    </citation>
    <scope>NUCLEOTIDE SEQUENCE [LARGE SCALE GENOMIC DNA]</scope>
    <source>
        <strain evidence="1">Ann1</strain>
    </source>
</reference>
<protein>
    <submittedName>
        <fullName evidence="1">Uncharacterized protein</fullName>
    </submittedName>
</protein>
<evidence type="ECO:0000313" key="2">
    <source>
        <dbReference type="Proteomes" id="UP000824533"/>
    </source>
</evidence>
<sequence>MIDNYSYSILNISDSALYDLIIVGGGTAGSVIANRLTENEKINVLLIEAGGDPPLESTFPSTMLLLKRSKSDWNYTSEKHKYIEQCHQNPYFEMSTGKMLGGSSSLHYQNYGRGLPRDYDTWADIVNDPSWNWSNVLPLFIQNENLDDQTTLNSSDGTFHSHKGNLGIKKDRRGHINTYLQAFEELGNEIVPEINEQHTVGYTELLLTIKDGYRQSSAYSFLRLVKDRPNLHVMKNSEVTKVLIDENNVAYGVQVVNDKGETITIKASKEVIVSAGVFNTVQLLMLSGIGPKEHLESMGIKVLADLPVGKNLKDHVAISMLHTLEPIADDPIKSYNYHENPAPQFTGYVALDKSKRDPDYLTMSFLVDPEMILSFGAFGYRYSYEICDEIYKIGRDRRMVFHQIINLHQKSTGEVTLRSSNPFDPPVIKLGYLAEEEDLDNLVKHLQDFSKVVDTKHFKSINSQMVDPTGSKCDSFEGGSEEYWKCYSKCMLTGVSHYVGTCAMGSVVDSELKVYNVKNLRVADASVMPTVPSGPPGAAVIMIAEKLAQFIKKDYDLL</sequence>
<evidence type="ECO:0000313" key="1">
    <source>
        <dbReference type="EMBL" id="KAJ0176928.1"/>
    </source>
</evidence>
<dbReference type="Proteomes" id="UP000824533">
    <property type="component" value="Linkage Group LG12"/>
</dbReference>
<organism evidence="1 2">
    <name type="scientific">Dendrolimus kikuchii</name>
    <dbReference type="NCBI Taxonomy" id="765133"/>
    <lineage>
        <taxon>Eukaryota</taxon>
        <taxon>Metazoa</taxon>
        <taxon>Ecdysozoa</taxon>
        <taxon>Arthropoda</taxon>
        <taxon>Hexapoda</taxon>
        <taxon>Insecta</taxon>
        <taxon>Pterygota</taxon>
        <taxon>Neoptera</taxon>
        <taxon>Endopterygota</taxon>
        <taxon>Lepidoptera</taxon>
        <taxon>Glossata</taxon>
        <taxon>Ditrysia</taxon>
        <taxon>Bombycoidea</taxon>
        <taxon>Lasiocampidae</taxon>
        <taxon>Dendrolimus</taxon>
    </lineage>
</organism>
<name>A0ACC1CZ57_9NEOP</name>
<comment type="caution">
    <text evidence="1">The sequence shown here is derived from an EMBL/GenBank/DDBJ whole genome shotgun (WGS) entry which is preliminary data.</text>
</comment>
<gene>
    <name evidence="1" type="ORF">K1T71_006937</name>
</gene>
<accession>A0ACC1CZ57</accession>
<proteinExistence type="predicted"/>
<dbReference type="EMBL" id="CM034398">
    <property type="protein sequence ID" value="KAJ0176928.1"/>
    <property type="molecule type" value="Genomic_DNA"/>
</dbReference>